<dbReference type="Proteomes" id="UP000178532">
    <property type="component" value="Unassembled WGS sequence"/>
</dbReference>
<dbReference type="EMBL" id="MFLI01000005">
    <property type="protein sequence ID" value="OGG62626.1"/>
    <property type="molecule type" value="Genomic_DNA"/>
</dbReference>
<dbReference type="AlphaFoldDB" id="A0A1F6DMK1"/>
<proteinExistence type="predicted"/>
<evidence type="ECO:0000313" key="1">
    <source>
        <dbReference type="EMBL" id="OGG62626.1"/>
    </source>
</evidence>
<gene>
    <name evidence="1" type="ORF">A3C19_02575</name>
</gene>
<evidence type="ECO:0000313" key="2">
    <source>
        <dbReference type="Proteomes" id="UP000178532"/>
    </source>
</evidence>
<reference evidence="1 2" key="1">
    <citation type="journal article" date="2016" name="Nat. Commun.">
        <title>Thousands of microbial genomes shed light on interconnected biogeochemical processes in an aquifer system.</title>
        <authorList>
            <person name="Anantharaman K."/>
            <person name="Brown C.T."/>
            <person name="Hug L.A."/>
            <person name="Sharon I."/>
            <person name="Castelle C.J."/>
            <person name="Probst A.J."/>
            <person name="Thomas B.C."/>
            <person name="Singh A."/>
            <person name="Wilkins M.J."/>
            <person name="Karaoz U."/>
            <person name="Brodie E.L."/>
            <person name="Williams K.H."/>
            <person name="Hubbard S.S."/>
            <person name="Banfield J.F."/>
        </authorList>
    </citation>
    <scope>NUCLEOTIDE SEQUENCE [LARGE SCALE GENOMIC DNA]</scope>
</reference>
<sequence>MTERTAFIGQDTFVLMPGRRTFVRGVSELLDFSSMEKRYATSNTEKEADTRAITADWKAVGHDLEIAYVWGREQAYR</sequence>
<organism evidence="1 2">
    <name type="scientific">Candidatus Kaiserbacteria bacterium RIFCSPHIGHO2_02_FULL_54_22</name>
    <dbReference type="NCBI Taxonomy" id="1798495"/>
    <lineage>
        <taxon>Bacteria</taxon>
        <taxon>Candidatus Kaiseribacteriota</taxon>
    </lineage>
</organism>
<accession>A0A1F6DMK1</accession>
<dbReference type="STRING" id="1798495.A3C19_02575"/>
<name>A0A1F6DMK1_9BACT</name>
<comment type="caution">
    <text evidence="1">The sequence shown here is derived from an EMBL/GenBank/DDBJ whole genome shotgun (WGS) entry which is preliminary data.</text>
</comment>
<protein>
    <submittedName>
        <fullName evidence="1">Uncharacterized protein</fullName>
    </submittedName>
</protein>